<organism evidence="1 2">
    <name type="scientific">Eubacterium oxidoreducens</name>
    <dbReference type="NCBI Taxonomy" id="1732"/>
    <lineage>
        <taxon>Bacteria</taxon>
        <taxon>Bacillati</taxon>
        <taxon>Bacillota</taxon>
        <taxon>Clostridia</taxon>
        <taxon>Eubacteriales</taxon>
        <taxon>Eubacteriaceae</taxon>
        <taxon>Eubacterium</taxon>
    </lineage>
</organism>
<dbReference type="RefSeq" id="WP_090173117.1">
    <property type="nucleotide sequence ID" value="NZ_FMXR01000008.1"/>
</dbReference>
<dbReference type="STRING" id="1732.SAMN02910417_01127"/>
<sequence length="75" mass="8599">MKLIDVNNIDYVSLEDSEHKIEHEKGDEVYCVIAAEVVQAIPLDKVKRAREEMKDKSCYGCLQIMDKLIAESEVE</sequence>
<dbReference type="EMBL" id="FMXR01000008">
    <property type="protein sequence ID" value="SDB15222.1"/>
    <property type="molecule type" value="Genomic_DNA"/>
</dbReference>
<accession>A0A1G6B3T0</accession>
<dbReference type="Proteomes" id="UP000199228">
    <property type="component" value="Unassembled WGS sequence"/>
</dbReference>
<evidence type="ECO:0000313" key="1">
    <source>
        <dbReference type="EMBL" id="SDB15222.1"/>
    </source>
</evidence>
<evidence type="ECO:0000313" key="2">
    <source>
        <dbReference type="Proteomes" id="UP000199228"/>
    </source>
</evidence>
<reference evidence="1 2" key="1">
    <citation type="submission" date="2016-10" db="EMBL/GenBank/DDBJ databases">
        <authorList>
            <person name="de Groot N.N."/>
        </authorList>
    </citation>
    <scope>NUCLEOTIDE SEQUENCE [LARGE SCALE GENOMIC DNA]</scope>
    <source>
        <strain evidence="1 2">DSM 3217</strain>
    </source>
</reference>
<keyword evidence="2" id="KW-1185">Reference proteome</keyword>
<gene>
    <name evidence="1" type="ORF">SAMN02910417_01127</name>
</gene>
<name>A0A1G6B3T0_EUBOX</name>
<proteinExistence type="predicted"/>
<dbReference type="AlphaFoldDB" id="A0A1G6B3T0"/>
<protein>
    <submittedName>
        <fullName evidence="1">Uncharacterized protein</fullName>
    </submittedName>
</protein>